<name>A0A9P4V0I0_9PLEO</name>
<dbReference type="PANTHER" id="PTHR38695">
    <property type="entry name" value="AMINO ACID PERMEASE_ SLC12A DOMAIN-CONTAINING PROTEIN"/>
    <property type="match status" value="1"/>
</dbReference>
<proteinExistence type="predicted"/>
<gene>
    <name evidence="2" type="ORF">EJ04DRAFT_534346</name>
</gene>
<keyword evidence="3" id="KW-1185">Reference proteome</keyword>
<sequence length="236" mass="25736">MVGGAAIAGSVLAAVGLGFWWDFNAWKSTGTGGTPPTLQGYLKIRRWGLWLTFNGPDLLSTSDLSASGPSYLLSPLPPRRGPRPPVTRWTLPQRQLHRTPLPPSATDHLLTLCTTLASSPTWSPYIRTAPSVTEGGTGPALYVKPDVEGRNPVAQKIFYEIAHVHPSENSLHVYVSEADARMVVESGWGMRFPVQWLAPKGWVMVWAPRDEGELEVVEGIVRAGVCFAVGRDVEKE</sequence>
<dbReference type="EMBL" id="ML996137">
    <property type="protein sequence ID" value="KAF2735327.1"/>
    <property type="molecule type" value="Genomic_DNA"/>
</dbReference>
<organism evidence="2 3">
    <name type="scientific">Polyplosphaeria fusca</name>
    <dbReference type="NCBI Taxonomy" id="682080"/>
    <lineage>
        <taxon>Eukaryota</taxon>
        <taxon>Fungi</taxon>
        <taxon>Dikarya</taxon>
        <taxon>Ascomycota</taxon>
        <taxon>Pezizomycotina</taxon>
        <taxon>Dothideomycetes</taxon>
        <taxon>Pleosporomycetidae</taxon>
        <taxon>Pleosporales</taxon>
        <taxon>Tetraplosphaeriaceae</taxon>
        <taxon>Polyplosphaeria</taxon>
    </lineage>
</organism>
<evidence type="ECO:0000259" key="1">
    <source>
        <dbReference type="Pfam" id="PF17648"/>
    </source>
</evidence>
<reference evidence="2" key="1">
    <citation type="journal article" date="2020" name="Stud. Mycol.">
        <title>101 Dothideomycetes genomes: a test case for predicting lifestyles and emergence of pathogens.</title>
        <authorList>
            <person name="Haridas S."/>
            <person name="Albert R."/>
            <person name="Binder M."/>
            <person name="Bloem J."/>
            <person name="Labutti K."/>
            <person name="Salamov A."/>
            <person name="Andreopoulos B."/>
            <person name="Baker S."/>
            <person name="Barry K."/>
            <person name="Bills G."/>
            <person name="Bluhm B."/>
            <person name="Cannon C."/>
            <person name="Castanera R."/>
            <person name="Culley D."/>
            <person name="Daum C."/>
            <person name="Ezra D."/>
            <person name="Gonzalez J."/>
            <person name="Henrissat B."/>
            <person name="Kuo A."/>
            <person name="Liang C."/>
            <person name="Lipzen A."/>
            <person name="Lutzoni F."/>
            <person name="Magnuson J."/>
            <person name="Mondo S."/>
            <person name="Nolan M."/>
            <person name="Ohm R."/>
            <person name="Pangilinan J."/>
            <person name="Park H.-J."/>
            <person name="Ramirez L."/>
            <person name="Alfaro M."/>
            <person name="Sun H."/>
            <person name="Tritt A."/>
            <person name="Yoshinaga Y."/>
            <person name="Zwiers L.-H."/>
            <person name="Turgeon B."/>
            <person name="Goodwin S."/>
            <person name="Spatafora J."/>
            <person name="Crous P."/>
            <person name="Grigoriev I."/>
        </authorList>
    </citation>
    <scope>NUCLEOTIDE SEQUENCE</scope>
    <source>
        <strain evidence="2">CBS 125425</strain>
    </source>
</reference>
<evidence type="ECO:0000313" key="2">
    <source>
        <dbReference type="EMBL" id="KAF2735327.1"/>
    </source>
</evidence>
<dbReference type="Pfam" id="PF17648">
    <property type="entry name" value="Luciferase"/>
    <property type="match status" value="1"/>
</dbReference>
<protein>
    <recommendedName>
        <fullName evidence="1">Luciferase domain-containing protein</fullName>
    </recommendedName>
</protein>
<dbReference type="PANTHER" id="PTHR38695:SF1">
    <property type="entry name" value="AMINO ACID PERMEASE_ SLC12A DOMAIN-CONTAINING PROTEIN"/>
    <property type="match status" value="1"/>
</dbReference>
<dbReference type="OrthoDB" id="5358398at2759"/>
<dbReference type="AlphaFoldDB" id="A0A9P4V0I0"/>
<dbReference type="Proteomes" id="UP000799444">
    <property type="component" value="Unassembled WGS sequence"/>
</dbReference>
<comment type="caution">
    <text evidence="2">The sequence shown here is derived from an EMBL/GenBank/DDBJ whole genome shotgun (WGS) entry which is preliminary data.</text>
</comment>
<accession>A0A9P4V0I0</accession>
<feature type="domain" description="Luciferase" evidence="1">
    <location>
        <begin position="160"/>
        <end position="223"/>
    </location>
</feature>
<evidence type="ECO:0000313" key="3">
    <source>
        <dbReference type="Proteomes" id="UP000799444"/>
    </source>
</evidence>
<dbReference type="InterPro" id="IPR048273">
    <property type="entry name" value="Luciferase"/>
</dbReference>
<dbReference type="InterPro" id="IPR040841">
    <property type="entry name" value="Luciferase_dom"/>
</dbReference>